<dbReference type="CDD" id="cd02549">
    <property type="entry name" value="Peptidase_C39A"/>
    <property type="match status" value="1"/>
</dbReference>
<dbReference type="Gene3D" id="3.90.70.10">
    <property type="entry name" value="Cysteine proteinases"/>
    <property type="match status" value="1"/>
</dbReference>
<sequence>MVRILMAILMVMPGQAGDGRVVYRREAGLSAEAFVRAGGWEVARWTGPMRRIGFAATEIVPSWTATTPPGSWVRVELQVPGSGWYVMGRWSYDGVRTTVKGQADAQGQVAADVFEARRAVSAYRLRVSLYRRPGSAVLPEIRTLGAVASRAGGTRARGGRAWGRELAVPRKSQLAHADHGGAAWCSPTATAMVLAYWKKGPRPGEMSWVPRSDPDPAVDHAARHTFDKAYGGTGNWAFNTAYAGNFGLDASVTRMRSLAEVEDLVAAGVPVVTSLAFTREELGYASAGHLMVVTGFTADGDVIANDPAARGVRATYPRRAFERAWQRSSTGTVYVIKPFRADA</sequence>
<dbReference type="InterPro" id="IPR039563">
    <property type="entry name" value="Peptidase_C39_single_dom"/>
</dbReference>
<name>A0A7W8A2K8_9ACTN</name>
<dbReference type="EMBL" id="JACHIN010000003">
    <property type="protein sequence ID" value="MBB5077631.1"/>
    <property type="molecule type" value="Genomic_DNA"/>
</dbReference>
<reference evidence="2 3" key="1">
    <citation type="submission" date="2020-08" db="EMBL/GenBank/DDBJ databases">
        <title>Genomic Encyclopedia of Type Strains, Phase IV (KMG-IV): sequencing the most valuable type-strain genomes for metagenomic binning, comparative biology and taxonomic classification.</title>
        <authorList>
            <person name="Goeker M."/>
        </authorList>
    </citation>
    <scope>NUCLEOTIDE SEQUENCE [LARGE SCALE GENOMIC DNA]</scope>
    <source>
        <strain evidence="2 3">DSM 45385</strain>
    </source>
</reference>
<dbReference type="Proteomes" id="UP000568380">
    <property type="component" value="Unassembled WGS sequence"/>
</dbReference>
<keyword evidence="3" id="KW-1185">Reference proteome</keyword>
<proteinExistence type="predicted"/>
<organism evidence="2 3">
    <name type="scientific">Nonomuraea endophytica</name>
    <dbReference type="NCBI Taxonomy" id="714136"/>
    <lineage>
        <taxon>Bacteria</taxon>
        <taxon>Bacillati</taxon>
        <taxon>Actinomycetota</taxon>
        <taxon>Actinomycetes</taxon>
        <taxon>Streptosporangiales</taxon>
        <taxon>Streptosporangiaceae</taxon>
        <taxon>Nonomuraea</taxon>
    </lineage>
</organism>
<dbReference type="Pfam" id="PF13529">
    <property type="entry name" value="Peptidase_C39_2"/>
    <property type="match status" value="1"/>
</dbReference>
<feature type="domain" description="Peptidase C39-like" evidence="1">
    <location>
        <begin position="166"/>
        <end position="308"/>
    </location>
</feature>
<dbReference type="InterPro" id="IPR039564">
    <property type="entry name" value="Peptidase_C39-like"/>
</dbReference>
<dbReference type="RefSeq" id="WP_184961570.1">
    <property type="nucleotide sequence ID" value="NZ_JACHIN010000003.1"/>
</dbReference>
<evidence type="ECO:0000313" key="3">
    <source>
        <dbReference type="Proteomes" id="UP000568380"/>
    </source>
</evidence>
<comment type="caution">
    <text evidence="2">The sequence shown here is derived from an EMBL/GenBank/DDBJ whole genome shotgun (WGS) entry which is preliminary data.</text>
</comment>
<evidence type="ECO:0000259" key="1">
    <source>
        <dbReference type="Pfam" id="PF13529"/>
    </source>
</evidence>
<gene>
    <name evidence="2" type="ORF">HNR40_003104</name>
</gene>
<accession>A0A7W8A2K8</accession>
<dbReference type="AlphaFoldDB" id="A0A7W8A2K8"/>
<evidence type="ECO:0000313" key="2">
    <source>
        <dbReference type="EMBL" id="MBB5077631.1"/>
    </source>
</evidence>
<protein>
    <recommendedName>
        <fullName evidence="1">Peptidase C39-like domain-containing protein</fullName>
    </recommendedName>
</protein>